<organism evidence="8 9">
    <name type="scientific">Geodermatophilus siccatus</name>
    <dbReference type="NCBI Taxonomy" id="1137991"/>
    <lineage>
        <taxon>Bacteria</taxon>
        <taxon>Bacillati</taxon>
        <taxon>Actinomycetota</taxon>
        <taxon>Actinomycetes</taxon>
        <taxon>Geodermatophilales</taxon>
        <taxon>Geodermatophilaceae</taxon>
        <taxon>Geodermatophilus</taxon>
    </lineage>
</organism>
<evidence type="ECO:0000313" key="8">
    <source>
        <dbReference type="EMBL" id="SDL86239.1"/>
    </source>
</evidence>
<dbReference type="PANTHER" id="PTHR33452:SF1">
    <property type="entry name" value="INNER MEMBRANE PROTEIN YPHA-RELATED"/>
    <property type="match status" value="1"/>
</dbReference>
<evidence type="ECO:0000256" key="7">
    <source>
        <dbReference type="SAM" id="Phobius"/>
    </source>
</evidence>
<evidence type="ECO:0000256" key="1">
    <source>
        <dbReference type="ARBA" id="ARBA00004651"/>
    </source>
</evidence>
<gene>
    <name evidence="8" type="ORF">SAMN05660642_01049</name>
</gene>
<dbReference type="AlphaFoldDB" id="A0A1G9NII9"/>
<keyword evidence="4 7" id="KW-0812">Transmembrane</keyword>
<evidence type="ECO:0000256" key="6">
    <source>
        <dbReference type="ARBA" id="ARBA00023136"/>
    </source>
</evidence>
<keyword evidence="5 7" id="KW-1133">Transmembrane helix</keyword>
<feature type="transmembrane region" description="Helical" evidence="7">
    <location>
        <begin position="121"/>
        <end position="142"/>
    </location>
</feature>
<comment type="similarity">
    <text evidence="2">Belongs to the DoxX family.</text>
</comment>
<dbReference type="RefSeq" id="WP_175479430.1">
    <property type="nucleotide sequence ID" value="NZ_FNHE01000002.1"/>
</dbReference>
<comment type="subcellular location">
    <subcellularLocation>
        <location evidence="1">Cell membrane</location>
        <topology evidence="1">Multi-pass membrane protein</topology>
    </subcellularLocation>
</comment>
<keyword evidence="6 7" id="KW-0472">Membrane</keyword>
<dbReference type="InterPro" id="IPR051907">
    <property type="entry name" value="DoxX-like_oxidoreductase"/>
</dbReference>
<sequence>MTTVDRTALTRHTGLVQTTRDLVLLAARVGLGVLMVAHAELEYDVGGSLAGVGRLFAEAGVPLPAVTGPANVLFELVGGIAMVLGVAVPVVGVLMALNMAGAWVFVHTSGLYAMDHNGPELVIALGLLGLVLAVTGSGRFGLDPLIVRRLRRTPRRAA</sequence>
<proteinExistence type="inferred from homology"/>
<evidence type="ECO:0000256" key="3">
    <source>
        <dbReference type="ARBA" id="ARBA00022475"/>
    </source>
</evidence>
<keyword evidence="3" id="KW-1003">Cell membrane</keyword>
<evidence type="ECO:0000256" key="4">
    <source>
        <dbReference type="ARBA" id="ARBA00022692"/>
    </source>
</evidence>
<reference evidence="9" key="1">
    <citation type="submission" date="2016-10" db="EMBL/GenBank/DDBJ databases">
        <authorList>
            <person name="Varghese N."/>
            <person name="Submissions S."/>
        </authorList>
    </citation>
    <scope>NUCLEOTIDE SEQUENCE [LARGE SCALE GENOMIC DNA]</scope>
    <source>
        <strain evidence="9">DSM 45419</strain>
    </source>
</reference>
<dbReference type="Pfam" id="PF07681">
    <property type="entry name" value="DoxX"/>
    <property type="match status" value="1"/>
</dbReference>
<evidence type="ECO:0000256" key="5">
    <source>
        <dbReference type="ARBA" id="ARBA00022989"/>
    </source>
</evidence>
<keyword evidence="9" id="KW-1185">Reference proteome</keyword>
<feature type="transmembrane region" description="Helical" evidence="7">
    <location>
        <begin position="80"/>
        <end position="106"/>
    </location>
</feature>
<dbReference type="GO" id="GO:0005886">
    <property type="term" value="C:plasma membrane"/>
    <property type="evidence" value="ECO:0007669"/>
    <property type="project" value="UniProtKB-SubCell"/>
</dbReference>
<dbReference type="PANTHER" id="PTHR33452">
    <property type="entry name" value="OXIDOREDUCTASE CATD-RELATED"/>
    <property type="match status" value="1"/>
</dbReference>
<evidence type="ECO:0000313" key="9">
    <source>
        <dbReference type="Proteomes" id="UP000198680"/>
    </source>
</evidence>
<protein>
    <submittedName>
        <fullName evidence="8">Putative oxidoreductase</fullName>
    </submittedName>
</protein>
<name>A0A1G9NII9_9ACTN</name>
<evidence type="ECO:0000256" key="2">
    <source>
        <dbReference type="ARBA" id="ARBA00006679"/>
    </source>
</evidence>
<accession>A0A1G9NII9</accession>
<dbReference type="Proteomes" id="UP000198680">
    <property type="component" value="Unassembled WGS sequence"/>
</dbReference>
<dbReference type="InterPro" id="IPR032808">
    <property type="entry name" value="DoxX"/>
</dbReference>
<dbReference type="STRING" id="1137991.SAMN05660642_01049"/>
<dbReference type="EMBL" id="FNHE01000002">
    <property type="protein sequence ID" value="SDL86239.1"/>
    <property type="molecule type" value="Genomic_DNA"/>
</dbReference>